<dbReference type="AlphaFoldDB" id="A0A077F9P0"/>
<evidence type="ECO:0000313" key="2">
    <source>
        <dbReference type="Proteomes" id="UP000028931"/>
    </source>
</evidence>
<accession>A0A077F9P0</accession>
<dbReference type="PANTHER" id="PTHR39327:SF1">
    <property type="entry name" value="BLR5470 PROTEIN"/>
    <property type="match status" value="1"/>
</dbReference>
<dbReference type="KEGG" id="palk:PSAKL28_29620"/>
<dbReference type="RefSeq" id="WP_157687033.1">
    <property type="nucleotide sequence ID" value="NZ_CP009048.1"/>
</dbReference>
<gene>
    <name evidence="1" type="ORF">PSAKL28_29620</name>
</gene>
<dbReference type="InterPro" id="IPR038765">
    <property type="entry name" value="Papain-like_cys_pep_sf"/>
</dbReference>
<evidence type="ECO:0000313" key="1">
    <source>
        <dbReference type="EMBL" id="AIL62152.1"/>
    </source>
</evidence>
<reference evidence="1 2" key="1">
    <citation type="submission" date="2014-07" db="EMBL/GenBank/DDBJ databases">
        <authorList>
            <person name="Lee K."/>
            <person name="Lim J.Y."/>
            <person name="Hwang I."/>
        </authorList>
    </citation>
    <scope>NUCLEOTIDE SEQUENCE [LARGE SCALE GENOMIC DNA]</scope>
    <source>
        <strain evidence="1 2">KL28</strain>
    </source>
</reference>
<dbReference type="EMBL" id="CP009048">
    <property type="protein sequence ID" value="AIL62152.1"/>
    <property type="molecule type" value="Genomic_DNA"/>
</dbReference>
<dbReference type="eggNOG" id="COG3672">
    <property type="taxonomic scope" value="Bacteria"/>
</dbReference>
<dbReference type="InterPro" id="IPR010319">
    <property type="entry name" value="Transglutaminase-like_Cys_pept"/>
</dbReference>
<dbReference type="OrthoDB" id="5401788at2"/>
<protein>
    <submittedName>
        <fullName evidence="1">Transglutaminase domain protein</fullName>
    </submittedName>
</protein>
<name>A0A077F9P0_9PSED</name>
<proteinExistence type="predicted"/>
<dbReference type="Proteomes" id="UP000028931">
    <property type="component" value="Chromosome"/>
</dbReference>
<sequence>MIKLHILISKSIKWPLKVFSACLLGLGVMCGSAFAIPLSQDMQQSQAGVQRVSDWRALVSESTQLSDSEKLRRVNAFFNRTIRYGEDADVWQQADYWASPLETLEKGRGDCEDFALAKYFTLRLLGIPEDSLRLVYATQSKTGQAHMVLGYWADAGTEPVLLDNLENGIRPFVQRDDLKAEFAFDELNLYKFDHAALQLVGSVGQLPNWLALVQRTKREASELADATAHGAQSGLLLSAVSLEH</sequence>
<dbReference type="HOGENOM" id="CLU_085651_0_0_6"/>
<dbReference type="Gene3D" id="3.10.620.30">
    <property type="match status" value="1"/>
</dbReference>
<dbReference type="PANTHER" id="PTHR39327">
    <property type="match status" value="1"/>
</dbReference>
<organism evidence="1 2">
    <name type="scientific">Pseudomonas alkylphenolica</name>
    <dbReference type="NCBI Taxonomy" id="237609"/>
    <lineage>
        <taxon>Bacteria</taxon>
        <taxon>Pseudomonadati</taxon>
        <taxon>Pseudomonadota</taxon>
        <taxon>Gammaproteobacteria</taxon>
        <taxon>Pseudomonadales</taxon>
        <taxon>Pseudomonadaceae</taxon>
        <taxon>Pseudomonas</taxon>
    </lineage>
</organism>
<dbReference type="SUPFAM" id="SSF54001">
    <property type="entry name" value="Cysteine proteinases"/>
    <property type="match status" value="1"/>
</dbReference>
<dbReference type="Pfam" id="PF06035">
    <property type="entry name" value="Peptidase_C93"/>
    <property type="match status" value="1"/>
</dbReference>